<gene>
    <name evidence="5" type="ORF">JBS370_LOCUS25409</name>
</gene>
<dbReference type="Gene3D" id="1.25.40.10">
    <property type="entry name" value="Tetratricopeptide repeat domain"/>
    <property type="match status" value="2"/>
</dbReference>
<name>A0A819MSU6_9BILA</name>
<feature type="domain" description="ADP ribosyltransferase" evidence="4">
    <location>
        <begin position="213"/>
        <end position="366"/>
    </location>
</feature>
<evidence type="ECO:0000313" key="6">
    <source>
        <dbReference type="Proteomes" id="UP000663836"/>
    </source>
</evidence>
<organism evidence="5 6">
    <name type="scientific">Rotaria sordida</name>
    <dbReference type="NCBI Taxonomy" id="392033"/>
    <lineage>
        <taxon>Eukaryota</taxon>
        <taxon>Metazoa</taxon>
        <taxon>Spiralia</taxon>
        <taxon>Gnathifera</taxon>
        <taxon>Rotifera</taxon>
        <taxon>Eurotatoria</taxon>
        <taxon>Bdelloidea</taxon>
        <taxon>Philodinida</taxon>
        <taxon>Philodinidae</taxon>
        <taxon>Rotaria</taxon>
    </lineage>
</organism>
<keyword evidence="1" id="KW-0677">Repeat</keyword>
<dbReference type="PROSITE" id="PS50005">
    <property type="entry name" value="TPR"/>
    <property type="match status" value="6"/>
</dbReference>
<feature type="repeat" description="TPR" evidence="3">
    <location>
        <begin position="566"/>
        <end position="599"/>
    </location>
</feature>
<dbReference type="GO" id="GO:0005576">
    <property type="term" value="C:extracellular region"/>
    <property type="evidence" value="ECO:0007669"/>
    <property type="project" value="InterPro"/>
</dbReference>
<evidence type="ECO:0000256" key="2">
    <source>
        <dbReference type="ARBA" id="ARBA00022803"/>
    </source>
</evidence>
<dbReference type="EMBL" id="CAJOBD010004214">
    <property type="protein sequence ID" value="CAF3985293.1"/>
    <property type="molecule type" value="Genomic_DNA"/>
</dbReference>
<dbReference type="Gene3D" id="3.90.176.10">
    <property type="entry name" value="Toxin ADP-ribosyltransferase, Chain A, domain 1"/>
    <property type="match status" value="1"/>
</dbReference>
<evidence type="ECO:0000313" key="5">
    <source>
        <dbReference type="EMBL" id="CAF3985293.1"/>
    </source>
</evidence>
<dbReference type="PROSITE" id="PS51996">
    <property type="entry name" value="TR_MART"/>
    <property type="match status" value="1"/>
</dbReference>
<accession>A0A819MSU6</accession>
<dbReference type="SUPFAM" id="SSF56399">
    <property type="entry name" value="ADP-ribosylation"/>
    <property type="match status" value="1"/>
</dbReference>
<dbReference type="PANTHER" id="PTHR45641:SF19">
    <property type="entry name" value="NEPHROCYSTIN-3"/>
    <property type="match status" value="1"/>
</dbReference>
<sequence length="664" mass="76725">MGATFRRFTPSTSDLKSSSFVWLDDSVNTLQESIDAQQRLRLLINQLKTFENIDLCEEYIKSLSESDRIVLIVSGTLGQQIVPRVHEHQQIVAIYVYCGNKERNELWTKKFSKVRGLAVQLNDLISLIQSDQAKQPYDRSAEPLTFTSFNSNVAKEKLTVGLNGQFLHSQLLIDCLLQMKSTTSDIDELISICKQAYEKDKEQLALVQKFKNEYSSNQALHWYTRDSLVYQMLNKALREQNIHLLFLFRFLISDLQNQLKKNQCSSRLTVYRGQLMWNKELNTLKHSIGELISINSFLSTSLDRQLAYKFLLESKDLERVLFEIEVDPQLPDIKPFAEISSLSFYPREKEVLFMLGSIFRLVNMSHDRNGVWTIKLTLFSDHDHHLKAILNHMKSENKQNKLDLIMLGDVLQRMGKYNEAEEYYRRCLNGLPSNDYHNISTCYYALGRVADSKADYESSLKWFNKSLNIDMQILKQNDPCIANTHNSIANVYLTKGNYEQALESYNKALKIFQYSFGEDDLNVALCLNNIGVVYQQLKQYSKAINHYQNALTIRKNHLPDNHADLGASYNNIGIMHRHLGHSDQALEQYNRALKIYKVSLPSNHTDVAMTLENIGIVYEEKGNWKQALSYYEEASTIYCEAFSSTHPNVVQIKQSIQRVSSKLK</sequence>
<feature type="repeat" description="TPR" evidence="3">
    <location>
        <begin position="440"/>
        <end position="473"/>
    </location>
</feature>
<feature type="repeat" description="TPR" evidence="3">
    <location>
        <begin position="608"/>
        <end position="641"/>
    </location>
</feature>
<dbReference type="PANTHER" id="PTHR45641">
    <property type="entry name" value="TETRATRICOPEPTIDE REPEAT PROTEIN (AFU_ORTHOLOGUE AFUA_6G03870)"/>
    <property type="match status" value="1"/>
</dbReference>
<dbReference type="InterPro" id="IPR019734">
    <property type="entry name" value="TPR_rpt"/>
</dbReference>
<dbReference type="InterPro" id="IPR003540">
    <property type="entry name" value="ADP-ribosyltransferase"/>
</dbReference>
<dbReference type="PROSITE" id="PS50293">
    <property type="entry name" value="TPR_REGION"/>
    <property type="match status" value="1"/>
</dbReference>
<feature type="repeat" description="TPR" evidence="3">
    <location>
        <begin position="524"/>
        <end position="557"/>
    </location>
</feature>
<evidence type="ECO:0000256" key="3">
    <source>
        <dbReference type="PROSITE-ProRule" id="PRU00339"/>
    </source>
</evidence>
<reference evidence="5" key="1">
    <citation type="submission" date="2021-02" db="EMBL/GenBank/DDBJ databases">
        <authorList>
            <person name="Nowell W R."/>
        </authorList>
    </citation>
    <scope>NUCLEOTIDE SEQUENCE</scope>
</reference>
<dbReference type="SUPFAM" id="SSF48452">
    <property type="entry name" value="TPR-like"/>
    <property type="match status" value="1"/>
</dbReference>
<dbReference type="AlphaFoldDB" id="A0A819MSU6"/>
<dbReference type="SMART" id="SM00028">
    <property type="entry name" value="TPR"/>
    <property type="match status" value="6"/>
</dbReference>
<feature type="repeat" description="TPR" evidence="3">
    <location>
        <begin position="401"/>
        <end position="434"/>
    </location>
</feature>
<proteinExistence type="predicted"/>
<evidence type="ECO:0000256" key="1">
    <source>
        <dbReference type="ARBA" id="ARBA00022737"/>
    </source>
</evidence>
<dbReference type="Pfam" id="PF13424">
    <property type="entry name" value="TPR_12"/>
    <property type="match status" value="3"/>
</dbReference>
<keyword evidence="2 3" id="KW-0802">TPR repeat</keyword>
<dbReference type="InterPro" id="IPR011990">
    <property type="entry name" value="TPR-like_helical_dom_sf"/>
</dbReference>
<feature type="repeat" description="TPR" evidence="3">
    <location>
        <begin position="482"/>
        <end position="515"/>
    </location>
</feature>
<comment type="caution">
    <text evidence="5">The sequence shown here is derived from an EMBL/GenBank/DDBJ whole genome shotgun (WGS) entry which is preliminary data.</text>
</comment>
<evidence type="ECO:0000259" key="4">
    <source>
        <dbReference type="Pfam" id="PF03496"/>
    </source>
</evidence>
<protein>
    <recommendedName>
        <fullName evidence="4">ADP ribosyltransferase domain-containing protein</fullName>
    </recommendedName>
</protein>
<dbReference type="Proteomes" id="UP000663836">
    <property type="component" value="Unassembled WGS sequence"/>
</dbReference>
<dbReference type="Pfam" id="PF03496">
    <property type="entry name" value="ADPrib_exo_Tox"/>
    <property type="match status" value="1"/>
</dbReference>